<evidence type="ECO:0000313" key="2">
    <source>
        <dbReference type="EMBL" id="HIW02954.1"/>
    </source>
</evidence>
<reference evidence="2" key="2">
    <citation type="submission" date="2021-04" db="EMBL/GenBank/DDBJ databases">
        <authorList>
            <person name="Gilroy R."/>
        </authorList>
    </citation>
    <scope>NUCLEOTIDE SEQUENCE</scope>
    <source>
        <strain evidence="2">12435</strain>
    </source>
</reference>
<accession>A0A9D1Q261</accession>
<feature type="transmembrane region" description="Helical" evidence="1">
    <location>
        <begin position="157"/>
        <end position="179"/>
    </location>
</feature>
<proteinExistence type="predicted"/>
<name>A0A9D1Q261_9FIRM</name>
<evidence type="ECO:0000313" key="3">
    <source>
        <dbReference type="Proteomes" id="UP000823990"/>
    </source>
</evidence>
<sequence>MSVLFTVILIVLLALCGEWRASIRAEADILANECTLTVNVFGLSVIRVRISLDGFMPAQRYLWLKANGKRIGISLTADASVKDSIVNYLNNPLAGAIDVKTLFVKVRLGAAGFDAESALAVQFVRMLLAAGVTMLKGMQRVEFRSDVRTAKDNAAKLYVFGIIGVSPANIIYSFAAAFAKKRLSSAVKRGEKRRENT</sequence>
<dbReference type="Proteomes" id="UP000823990">
    <property type="component" value="Unassembled WGS sequence"/>
</dbReference>
<keyword evidence="1" id="KW-1133">Transmembrane helix</keyword>
<keyword evidence="1" id="KW-0472">Membrane</keyword>
<organism evidence="2 3">
    <name type="scientific">Candidatus Protoclostridium stercorigallinarum</name>
    <dbReference type="NCBI Taxonomy" id="2838741"/>
    <lineage>
        <taxon>Bacteria</taxon>
        <taxon>Bacillati</taxon>
        <taxon>Bacillota</taxon>
        <taxon>Clostridia</taxon>
        <taxon>Candidatus Protoclostridium</taxon>
    </lineage>
</organism>
<evidence type="ECO:0000256" key="1">
    <source>
        <dbReference type="SAM" id="Phobius"/>
    </source>
</evidence>
<gene>
    <name evidence="2" type="ORF">H9892_06400</name>
</gene>
<dbReference type="AlphaFoldDB" id="A0A9D1Q261"/>
<dbReference type="EMBL" id="DXHS01000104">
    <property type="protein sequence ID" value="HIW02954.1"/>
    <property type="molecule type" value="Genomic_DNA"/>
</dbReference>
<comment type="caution">
    <text evidence="2">The sequence shown here is derived from an EMBL/GenBank/DDBJ whole genome shotgun (WGS) entry which is preliminary data.</text>
</comment>
<reference evidence="2" key="1">
    <citation type="journal article" date="2021" name="PeerJ">
        <title>Extensive microbial diversity within the chicken gut microbiome revealed by metagenomics and culture.</title>
        <authorList>
            <person name="Gilroy R."/>
            <person name="Ravi A."/>
            <person name="Getino M."/>
            <person name="Pursley I."/>
            <person name="Horton D.L."/>
            <person name="Alikhan N.F."/>
            <person name="Baker D."/>
            <person name="Gharbi K."/>
            <person name="Hall N."/>
            <person name="Watson M."/>
            <person name="Adriaenssens E.M."/>
            <person name="Foster-Nyarko E."/>
            <person name="Jarju S."/>
            <person name="Secka A."/>
            <person name="Antonio M."/>
            <person name="Oren A."/>
            <person name="Chaudhuri R.R."/>
            <person name="La Ragione R."/>
            <person name="Hildebrand F."/>
            <person name="Pallen M.J."/>
        </authorList>
    </citation>
    <scope>NUCLEOTIDE SEQUENCE</scope>
    <source>
        <strain evidence="2">12435</strain>
    </source>
</reference>
<protein>
    <submittedName>
        <fullName evidence="2">Uncharacterized protein</fullName>
    </submittedName>
</protein>
<keyword evidence="1" id="KW-0812">Transmembrane</keyword>